<name>A0A1Y1V4C2_9FUNG</name>
<dbReference type="Proteomes" id="UP000193719">
    <property type="component" value="Unassembled WGS sequence"/>
</dbReference>
<evidence type="ECO:0000313" key="2">
    <source>
        <dbReference type="Proteomes" id="UP000193719"/>
    </source>
</evidence>
<reference evidence="1 2" key="1">
    <citation type="submission" date="2016-08" db="EMBL/GenBank/DDBJ databases">
        <title>Genomes of anaerobic fungi encode conserved fungal cellulosomes for biomass hydrolysis.</title>
        <authorList>
            <consortium name="DOE Joint Genome Institute"/>
            <person name="Haitjema C.H."/>
            <person name="Gilmore S.P."/>
            <person name="Henske J.K."/>
            <person name="Solomon K.V."/>
            <person name="De Groot R."/>
            <person name="Kuo A."/>
            <person name="Mondo S.J."/>
            <person name="Salamov A.A."/>
            <person name="Labutti K."/>
            <person name="Zhao Z."/>
            <person name="Chiniquy J."/>
            <person name="Barry K."/>
            <person name="Brewer H.M."/>
            <person name="Purvine S.O."/>
            <person name="Wright A.T."/>
            <person name="Boxma B."/>
            <person name="Van Alen T."/>
            <person name="Hackstein J.H."/>
            <person name="Baker S.E."/>
            <person name="Grigoriev I.V."/>
            <person name="O'Malley M.A."/>
        </authorList>
    </citation>
    <scope>NUCLEOTIDE SEQUENCE [LARGE SCALE GENOMIC DNA]</scope>
    <source>
        <strain evidence="2">finn</strain>
    </source>
</reference>
<sequence length="165" mass="19959">MKAALSTIEKNKKINKIFKIEPAPQYIKDIIINRHLKYLKSHPKRKRKLEAKVKIIMYNKQIAKQEEEMRLKKYMNIDIPDEIDPDINNDEIYSKQVKQLESLNTEENTLQHSLTINKDKIEELVKTIEDNQNKEIEYNKKQQEIFQKIEELKARKRKMFEMMKK</sequence>
<comment type="caution">
    <text evidence="1">The sequence shown here is derived from an EMBL/GenBank/DDBJ whole genome shotgun (WGS) entry which is preliminary data.</text>
</comment>
<keyword evidence="2" id="KW-1185">Reference proteome</keyword>
<accession>A0A1Y1V4C2</accession>
<reference evidence="1 2" key="2">
    <citation type="submission" date="2016-08" db="EMBL/GenBank/DDBJ databases">
        <title>Pervasive Adenine N6-methylation of Active Genes in Fungi.</title>
        <authorList>
            <consortium name="DOE Joint Genome Institute"/>
            <person name="Mondo S.J."/>
            <person name="Dannebaum R.O."/>
            <person name="Kuo R.C."/>
            <person name="Labutti K."/>
            <person name="Haridas S."/>
            <person name="Kuo A."/>
            <person name="Salamov A."/>
            <person name="Ahrendt S.R."/>
            <person name="Lipzen A."/>
            <person name="Sullivan W."/>
            <person name="Andreopoulos W.B."/>
            <person name="Clum A."/>
            <person name="Lindquist E."/>
            <person name="Daum C."/>
            <person name="Ramamoorthy G.K."/>
            <person name="Gryganskyi A."/>
            <person name="Culley D."/>
            <person name="Magnuson J.K."/>
            <person name="James T.Y."/>
            <person name="O'Malley M.A."/>
            <person name="Stajich J.E."/>
            <person name="Spatafora J.W."/>
            <person name="Visel A."/>
            <person name="Grigoriev I.V."/>
        </authorList>
    </citation>
    <scope>NUCLEOTIDE SEQUENCE [LARGE SCALE GENOMIC DNA]</scope>
    <source>
        <strain evidence="2">finn</strain>
    </source>
</reference>
<organism evidence="1 2">
    <name type="scientific">Piromyces finnis</name>
    <dbReference type="NCBI Taxonomy" id="1754191"/>
    <lineage>
        <taxon>Eukaryota</taxon>
        <taxon>Fungi</taxon>
        <taxon>Fungi incertae sedis</taxon>
        <taxon>Chytridiomycota</taxon>
        <taxon>Chytridiomycota incertae sedis</taxon>
        <taxon>Neocallimastigomycetes</taxon>
        <taxon>Neocallimastigales</taxon>
        <taxon>Neocallimastigaceae</taxon>
        <taxon>Piromyces</taxon>
    </lineage>
</organism>
<evidence type="ECO:0000313" key="1">
    <source>
        <dbReference type="EMBL" id="ORX46938.1"/>
    </source>
</evidence>
<protein>
    <submittedName>
        <fullName evidence="1">Uncharacterized protein</fullName>
    </submittedName>
</protein>
<dbReference type="EMBL" id="MCFH01000033">
    <property type="protein sequence ID" value="ORX46938.1"/>
    <property type="molecule type" value="Genomic_DNA"/>
</dbReference>
<dbReference type="OrthoDB" id="2146256at2759"/>
<dbReference type="AlphaFoldDB" id="A0A1Y1V4C2"/>
<gene>
    <name evidence="1" type="ORF">BCR36DRAFT_585051</name>
</gene>
<proteinExistence type="predicted"/>